<dbReference type="FunFam" id="1.10.10.1500:FF:000001">
    <property type="entry name" value="ribosomal oxygenase 1 isoform X1"/>
    <property type="match status" value="1"/>
</dbReference>
<keyword evidence="6 12" id="KW-0223">Dioxygenase</keyword>
<dbReference type="InterPro" id="IPR039994">
    <property type="entry name" value="NO66-like"/>
</dbReference>
<dbReference type="PANTHER" id="PTHR13096">
    <property type="entry name" value="MINA53 MYC INDUCED NUCLEAR ANTIGEN"/>
    <property type="match status" value="1"/>
</dbReference>
<evidence type="ECO:0000313" key="16">
    <source>
        <dbReference type="Proteomes" id="UP000076078"/>
    </source>
</evidence>
<proteinExistence type="inferred from homology"/>
<dbReference type="Proteomes" id="UP000076078">
    <property type="component" value="Unassembled WGS sequence"/>
</dbReference>
<dbReference type="Gene3D" id="2.60.120.650">
    <property type="entry name" value="Cupin"/>
    <property type="match status" value="1"/>
</dbReference>
<evidence type="ECO:0000256" key="8">
    <source>
        <dbReference type="ARBA" id="ARBA00023004"/>
    </source>
</evidence>
<organism evidence="15 16">
    <name type="scientific">Tieghemostelium lacteum</name>
    <name type="common">Slime mold</name>
    <name type="synonym">Dictyostelium lacteum</name>
    <dbReference type="NCBI Taxonomy" id="361077"/>
    <lineage>
        <taxon>Eukaryota</taxon>
        <taxon>Amoebozoa</taxon>
        <taxon>Evosea</taxon>
        <taxon>Eumycetozoa</taxon>
        <taxon>Dictyostelia</taxon>
        <taxon>Dictyosteliales</taxon>
        <taxon>Raperosteliaceae</taxon>
        <taxon>Tieghemostelium</taxon>
    </lineage>
</organism>
<evidence type="ECO:0000256" key="4">
    <source>
        <dbReference type="ARBA" id="ARBA00022723"/>
    </source>
</evidence>
<dbReference type="FunFam" id="2.60.120.650:FF:000013">
    <property type="entry name" value="Ribosomal oxygenase 1"/>
    <property type="match status" value="1"/>
</dbReference>
<evidence type="ECO:0000256" key="12">
    <source>
        <dbReference type="RuleBase" id="RU366061"/>
    </source>
</evidence>
<dbReference type="Gene3D" id="1.10.10.1500">
    <property type="entry name" value="JmjC domain-containing ribosomal oxygenase (ROX), dimer domain"/>
    <property type="match status" value="1"/>
</dbReference>
<evidence type="ECO:0000256" key="3">
    <source>
        <dbReference type="ARBA" id="ARBA00022491"/>
    </source>
</evidence>
<evidence type="ECO:0000256" key="10">
    <source>
        <dbReference type="ARBA" id="ARBA00023163"/>
    </source>
</evidence>
<gene>
    <name evidence="15" type="ORF">DLAC_06136</name>
</gene>
<keyword evidence="5" id="KW-0156">Chromatin regulator</keyword>
<keyword evidence="11 12" id="KW-0539">Nucleus</keyword>
<keyword evidence="16" id="KW-1185">Reference proteome</keyword>
<dbReference type="GO" id="GO:0005730">
    <property type="term" value="C:nucleolus"/>
    <property type="evidence" value="ECO:0007669"/>
    <property type="project" value="TreeGrafter"/>
</dbReference>
<reference evidence="15 16" key="1">
    <citation type="submission" date="2015-12" db="EMBL/GenBank/DDBJ databases">
        <title>Dictyostelia acquired genes for synthesis and detection of signals that induce cell-type specialization by lateral gene transfer from prokaryotes.</title>
        <authorList>
            <person name="Gloeckner G."/>
            <person name="Schaap P."/>
        </authorList>
    </citation>
    <scope>NUCLEOTIDE SEQUENCE [LARGE SCALE GENOMIC DNA]</scope>
    <source>
        <strain evidence="15 16">TK</strain>
    </source>
</reference>
<comment type="similarity">
    <text evidence="2">Belongs to the ROX family. NO66 subfamily.</text>
</comment>
<feature type="compositionally biased region" description="Basic residues" evidence="13">
    <location>
        <begin position="30"/>
        <end position="42"/>
    </location>
</feature>
<evidence type="ECO:0000256" key="5">
    <source>
        <dbReference type="ARBA" id="ARBA00022853"/>
    </source>
</evidence>
<dbReference type="InterPro" id="IPR049043">
    <property type="entry name" value="WHD_RIOX1"/>
</dbReference>
<feature type="domain" description="JmjC" evidence="14">
    <location>
        <begin position="193"/>
        <end position="336"/>
    </location>
</feature>
<dbReference type="EMBL" id="LODT01000028">
    <property type="protein sequence ID" value="KYQ93444.1"/>
    <property type="molecule type" value="Genomic_DNA"/>
</dbReference>
<dbReference type="Gene3D" id="3.90.930.40">
    <property type="match status" value="1"/>
</dbReference>
<name>A0A151ZHX1_TIELA</name>
<evidence type="ECO:0000256" key="2">
    <source>
        <dbReference type="ARBA" id="ARBA00010309"/>
    </source>
</evidence>
<dbReference type="GO" id="GO:0005506">
    <property type="term" value="F:iron ion binding"/>
    <property type="evidence" value="ECO:0007669"/>
    <property type="project" value="UniProtKB-UniRule"/>
</dbReference>
<dbReference type="AlphaFoldDB" id="A0A151ZHX1"/>
<dbReference type="FunCoup" id="A0A151ZHX1">
    <property type="interactions" value="287"/>
</dbReference>
<evidence type="ECO:0000256" key="9">
    <source>
        <dbReference type="ARBA" id="ARBA00023015"/>
    </source>
</evidence>
<keyword evidence="9 12" id="KW-0805">Transcription regulation</keyword>
<evidence type="ECO:0000256" key="6">
    <source>
        <dbReference type="ARBA" id="ARBA00022964"/>
    </source>
</evidence>
<dbReference type="Pfam" id="PF21233">
    <property type="entry name" value="WHD_RIOX1"/>
    <property type="match status" value="1"/>
</dbReference>
<sequence length="526" mass="60735">MTKRNLEEDEISEDEVEINNNNNNKSINDKKKKKKVHKKAKTHQPLTKHLPSQHEKQSLPMGGGAKPTNIIPKKKIEIREISVNDIGSNDLSNSDHRVESDGVLQWLLSPIIIEDFYDQYFGLKDLVIKKKLQENPFKNFFSKDSIDKMLKNNHLKFSENIDVTNYVDGQRVTLNPEGRAYPSQVWKHYKEGCSVRLLNPQTFNNNVWKLCSSLQTHFQCGTLANVYLTPIGAQGFAPHFDDVDVFIIQLEGKKEWRLYNPISENQRLPKKSSENFSQDEIGEPYKTVMLEAGDVMYFPRGIIHQAVSPPDTHSLHITISTYQNNTWGDLIGKVLNRALEVAQEECIEFREGLPRDYNKFLGSIHSDKVGDERRMELLEKVNQLWEKLGQYMPVDIGADEMSVKYLQDCLPPVLNQHERKHSIEEESTSFKIQMDTRVRLIRQDSVRLVVEDVAIIFHNMDNTRIYHQTPDPGVIEFTLDCIDALEHIIDSYPSYVYVRDLPVDTDPQKLDIVNALYEKGLLMVDK</sequence>
<dbReference type="EC" id="1.14.11.-" evidence="12"/>
<dbReference type="SUPFAM" id="SSF51197">
    <property type="entry name" value="Clavaminate synthase-like"/>
    <property type="match status" value="1"/>
</dbReference>
<feature type="region of interest" description="Disordered" evidence="13">
    <location>
        <begin position="1"/>
        <end position="70"/>
    </location>
</feature>
<dbReference type="OrthoDB" id="425950at2759"/>
<dbReference type="InterPro" id="IPR003347">
    <property type="entry name" value="JmjC_dom"/>
</dbReference>
<comment type="caution">
    <text evidence="15">The sequence shown here is derived from an EMBL/GenBank/DDBJ whole genome shotgun (WGS) entry which is preliminary data.</text>
</comment>
<evidence type="ECO:0000313" key="15">
    <source>
        <dbReference type="EMBL" id="KYQ93444.1"/>
    </source>
</evidence>
<dbReference type="PROSITE" id="PS51184">
    <property type="entry name" value="JMJC"/>
    <property type="match status" value="1"/>
</dbReference>
<dbReference type="GO" id="GO:0032453">
    <property type="term" value="F:histone H3K4 demethylase activity"/>
    <property type="evidence" value="ECO:0007669"/>
    <property type="project" value="TreeGrafter"/>
</dbReference>
<comment type="subcellular location">
    <subcellularLocation>
        <location evidence="1 12">Nucleus</location>
    </subcellularLocation>
</comment>
<comment type="cofactor">
    <cofactor evidence="12">
        <name>Fe(2+)</name>
        <dbReference type="ChEBI" id="CHEBI:29033"/>
    </cofactor>
    <text evidence="12">Binds 1 Fe(2+) ion per subunit.</text>
</comment>
<keyword evidence="8 12" id="KW-0408">Iron</keyword>
<evidence type="ECO:0000259" key="14">
    <source>
        <dbReference type="PROSITE" id="PS51184"/>
    </source>
</evidence>
<dbReference type="InParanoid" id="A0A151ZHX1"/>
<evidence type="ECO:0000256" key="1">
    <source>
        <dbReference type="ARBA" id="ARBA00004123"/>
    </source>
</evidence>
<keyword evidence="7 12" id="KW-0560">Oxidoreductase</keyword>
<feature type="compositionally biased region" description="Acidic residues" evidence="13">
    <location>
        <begin position="7"/>
        <end position="17"/>
    </location>
</feature>
<dbReference type="GO" id="GO:0051864">
    <property type="term" value="F:histone H3K36 demethylase activity"/>
    <property type="evidence" value="ECO:0007669"/>
    <property type="project" value="TreeGrafter"/>
</dbReference>
<dbReference type="OMA" id="YLEYMGV"/>
<dbReference type="Pfam" id="PF08007">
    <property type="entry name" value="JmjC_2"/>
    <property type="match status" value="1"/>
</dbReference>
<dbReference type="FunFam" id="3.90.930.40:FF:000001">
    <property type="entry name" value="ribosomal oxygenase 1 isoform X1"/>
    <property type="match status" value="1"/>
</dbReference>
<dbReference type="PANTHER" id="PTHR13096:SF8">
    <property type="entry name" value="RIBOSOMAL OXYGENASE 1"/>
    <property type="match status" value="1"/>
</dbReference>
<accession>A0A151ZHX1</accession>
<evidence type="ECO:0000256" key="11">
    <source>
        <dbReference type="ARBA" id="ARBA00023242"/>
    </source>
</evidence>
<dbReference type="STRING" id="361077.A0A151ZHX1"/>
<keyword evidence="10 12" id="KW-0804">Transcription</keyword>
<evidence type="ECO:0000256" key="13">
    <source>
        <dbReference type="SAM" id="MobiDB-lite"/>
    </source>
</evidence>
<comment type="function">
    <text evidence="12">Oxygenase that can act as both a histone lysine demethylase and a ribosomal histidine hydroxylase.</text>
</comment>
<protein>
    <recommendedName>
        <fullName evidence="12">Bifunctional lysine-specific demethylase and histidyl-hydroxylase</fullName>
        <ecNumber evidence="12">1.14.11.-</ecNumber>
    </recommendedName>
</protein>
<keyword evidence="4 12" id="KW-0479">Metal-binding</keyword>
<evidence type="ECO:0000256" key="7">
    <source>
        <dbReference type="ARBA" id="ARBA00023002"/>
    </source>
</evidence>
<keyword evidence="3" id="KW-0678">Repressor</keyword>